<dbReference type="EnsemblPlants" id="OMERI09G00440.1">
    <property type="protein sequence ID" value="OMERI09G00440.1"/>
    <property type="gene ID" value="OMERI09G00440"/>
</dbReference>
<reference evidence="1" key="1">
    <citation type="submission" date="2015-04" db="UniProtKB">
        <authorList>
            <consortium name="EnsemblPlants"/>
        </authorList>
    </citation>
    <scope>IDENTIFICATION</scope>
</reference>
<proteinExistence type="predicted"/>
<evidence type="ECO:0000313" key="1">
    <source>
        <dbReference type="EnsemblPlants" id="OMERI09G00440.1"/>
    </source>
</evidence>
<organism evidence="1">
    <name type="scientific">Oryza meridionalis</name>
    <dbReference type="NCBI Taxonomy" id="40149"/>
    <lineage>
        <taxon>Eukaryota</taxon>
        <taxon>Viridiplantae</taxon>
        <taxon>Streptophyta</taxon>
        <taxon>Embryophyta</taxon>
        <taxon>Tracheophyta</taxon>
        <taxon>Spermatophyta</taxon>
        <taxon>Magnoliopsida</taxon>
        <taxon>Liliopsida</taxon>
        <taxon>Poales</taxon>
        <taxon>Poaceae</taxon>
        <taxon>BOP clade</taxon>
        <taxon>Oryzoideae</taxon>
        <taxon>Oryzeae</taxon>
        <taxon>Oryzinae</taxon>
        <taxon>Oryza</taxon>
    </lineage>
</organism>
<dbReference type="HOGENOM" id="CLU_2254452_0_0_1"/>
<name>A0A0E0EPE2_9ORYZ</name>
<accession>A0A0E0EPE2</accession>
<protein>
    <submittedName>
        <fullName evidence="1">Uncharacterized protein</fullName>
    </submittedName>
</protein>
<reference evidence="1" key="2">
    <citation type="submission" date="2018-05" db="EMBL/GenBank/DDBJ databases">
        <title>OmerRS3 (Oryza meridionalis Reference Sequence Version 3).</title>
        <authorList>
            <person name="Zhang J."/>
            <person name="Kudrna D."/>
            <person name="Lee S."/>
            <person name="Talag J."/>
            <person name="Welchert J."/>
            <person name="Wing R.A."/>
        </authorList>
    </citation>
    <scope>NUCLEOTIDE SEQUENCE [LARGE SCALE GENOMIC DNA]</scope>
    <source>
        <strain evidence="1">cv. OR44</strain>
    </source>
</reference>
<dbReference type="Gramene" id="OMERI09G00440.1">
    <property type="protein sequence ID" value="OMERI09G00440.1"/>
    <property type="gene ID" value="OMERI09G00440"/>
</dbReference>
<evidence type="ECO:0000313" key="2">
    <source>
        <dbReference type="Proteomes" id="UP000008021"/>
    </source>
</evidence>
<keyword evidence="2" id="KW-1185">Reference proteome</keyword>
<dbReference type="AlphaFoldDB" id="A0A0E0EPE2"/>
<sequence>MTDLMGIRTLVLGYYSKMRVKGISAKAFGAKALPRQQRERLGCHAGTMLAPVLLALTGTTSVPTALVLSRRVQLPSTAVDSVKNDSSGIGLSKLIGQADSIMLS</sequence>
<dbReference type="Proteomes" id="UP000008021">
    <property type="component" value="Chromosome 9"/>
</dbReference>